<dbReference type="InParanoid" id="E4WX51"/>
<feature type="region of interest" description="Disordered" evidence="3">
    <location>
        <begin position="145"/>
        <end position="173"/>
    </location>
</feature>
<dbReference type="OrthoDB" id="10337699at2759"/>
<dbReference type="AlphaFoldDB" id="E4WX51"/>
<dbReference type="PANTHER" id="PTHR31624">
    <property type="entry name" value="UPF0472 PROTEIN C16ORF72"/>
    <property type="match status" value="1"/>
</dbReference>
<protein>
    <submittedName>
        <fullName evidence="4">Uncharacterized protein</fullName>
    </submittedName>
</protein>
<dbReference type="InterPro" id="IPR029196">
    <property type="entry name" value="HAPSTR1-like"/>
</dbReference>
<accession>E4WX51</accession>
<name>E4WX51_OIKDI</name>
<gene>
    <name evidence="4" type="ORF">GSOID_T00011478001</name>
</gene>
<dbReference type="InterPro" id="IPR040308">
    <property type="entry name" value="HAPR1"/>
</dbReference>
<keyword evidence="5" id="KW-1185">Reference proteome</keyword>
<evidence type="ECO:0000313" key="5">
    <source>
        <dbReference type="Proteomes" id="UP000001307"/>
    </source>
</evidence>
<evidence type="ECO:0000256" key="2">
    <source>
        <dbReference type="ARBA" id="ARBA00023242"/>
    </source>
</evidence>
<feature type="region of interest" description="Disordered" evidence="3">
    <location>
        <begin position="79"/>
        <end position="100"/>
    </location>
</feature>
<evidence type="ECO:0000256" key="3">
    <source>
        <dbReference type="SAM" id="MobiDB-lite"/>
    </source>
</evidence>
<organism evidence="4">
    <name type="scientific">Oikopleura dioica</name>
    <name type="common">Tunicate</name>
    <dbReference type="NCBI Taxonomy" id="34765"/>
    <lineage>
        <taxon>Eukaryota</taxon>
        <taxon>Metazoa</taxon>
        <taxon>Chordata</taxon>
        <taxon>Tunicata</taxon>
        <taxon>Appendicularia</taxon>
        <taxon>Copelata</taxon>
        <taxon>Oikopleuridae</taxon>
        <taxon>Oikopleura</taxon>
    </lineage>
</organism>
<sequence>MCDDLSPWEQDAIAALEATFEQVARRRDIEAQQSLMKLEKGFREAAMAIAQLYSNQSRENYQAFRTAACKLTDFYKESKDSINSEREKSKELGRVQRDQESVKWLRSRRRMIRREEMLGKMANRSPPPCLPPPAVSPMERQILTKRSNFDLRNRNSPQRRSPRPGPSSQPCMHRCSTNCNKELSNIQNTLDDFTVSSPPRTEKTSRKRALQLFDDAVYDYKRQKINEFNPYPHHEPPNDEF</sequence>
<dbReference type="GO" id="GO:0005634">
    <property type="term" value="C:nucleus"/>
    <property type="evidence" value="ECO:0007669"/>
    <property type="project" value="UniProtKB-SubCell"/>
</dbReference>
<dbReference type="Pfam" id="PF15251">
    <property type="entry name" value="TAPR1-like"/>
    <property type="match status" value="1"/>
</dbReference>
<comment type="subcellular location">
    <subcellularLocation>
        <location evidence="1">Nucleus</location>
    </subcellularLocation>
</comment>
<reference evidence="4" key="1">
    <citation type="journal article" date="2010" name="Science">
        <title>Plasticity of animal genome architecture unmasked by rapid evolution of a pelagic tunicate.</title>
        <authorList>
            <person name="Denoeud F."/>
            <person name="Henriet S."/>
            <person name="Mungpakdee S."/>
            <person name="Aury J.M."/>
            <person name="Da Silva C."/>
            <person name="Brinkmann H."/>
            <person name="Mikhaleva J."/>
            <person name="Olsen L.C."/>
            <person name="Jubin C."/>
            <person name="Canestro C."/>
            <person name="Bouquet J.M."/>
            <person name="Danks G."/>
            <person name="Poulain J."/>
            <person name="Campsteijn C."/>
            <person name="Adamski M."/>
            <person name="Cross I."/>
            <person name="Yadetie F."/>
            <person name="Muffato M."/>
            <person name="Louis A."/>
            <person name="Butcher S."/>
            <person name="Tsagkogeorga G."/>
            <person name="Konrad A."/>
            <person name="Singh S."/>
            <person name="Jensen M.F."/>
            <person name="Cong E.H."/>
            <person name="Eikeseth-Otteraa H."/>
            <person name="Noel B."/>
            <person name="Anthouard V."/>
            <person name="Porcel B.M."/>
            <person name="Kachouri-Lafond R."/>
            <person name="Nishino A."/>
            <person name="Ugolini M."/>
            <person name="Chourrout P."/>
            <person name="Nishida H."/>
            <person name="Aasland R."/>
            <person name="Huzurbazar S."/>
            <person name="Westhof E."/>
            <person name="Delsuc F."/>
            <person name="Lehrach H."/>
            <person name="Reinhardt R."/>
            <person name="Weissenbach J."/>
            <person name="Roy S.W."/>
            <person name="Artiguenave F."/>
            <person name="Postlethwait J.H."/>
            <person name="Manak J.R."/>
            <person name="Thompson E.M."/>
            <person name="Jaillon O."/>
            <person name="Du Pasquier L."/>
            <person name="Boudinot P."/>
            <person name="Liberles D.A."/>
            <person name="Volff J.N."/>
            <person name="Philippe H."/>
            <person name="Lenhard B."/>
            <person name="Roest Crollius H."/>
            <person name="Wincker P."/>
            <person name="Chourrout D."/>
        </authorList>
    </citation>
    <scope>NUCLEOTIDE SEQUENCE [LARGE SCALE GENOMIC DNA]</scope>
</reference>
<evidence type="ECO:0000256" key="1">
    <source>
        <dbReference type="ARBA" id="ARBA00004123"/>
    </source>
</evidence>
<proteinExistence type="predicted"/>
<keyword evidence="2" id="KW-0539">Nucleus</keyword>
<dbReference type="EMBL" id="FN653018">
    <property type="protein sequence ID" value="CBY21943.1"/>
    <property type="molecule type" value="Genomic_DNA"/>
</dbReference>
<evidence type="ECO:0000313" key="4">
    <source>
        <dbReference type="EMBL" id="CBY21943.1"/>
    </source>
</evidence>
<dbReference type="Proteomes" id="UP000001307">
    <property type="component" value="Unassembled WGS sequence"/>
</dbReference>
<dbReference type="PANTHER" id="PTHR31624:SF4">
    <property type="entry name" value="CHROMOSOME 16 OPEN READING FRAME 72"/>
    <property type="match status" value="1"/>
</dbReference>